<feature type="domain" description="RCK C-terminal" evidence="1">
    <location>
        <begin position="73"/>
        <end position="159"/>
    </location>
</feature>
<dbReference type="PANTHER" id="PTHR30445">
    <property type="entry name" value="K(+)_H(+) ANTIPORTER SUBUNIT KHTT"/>
    <property type="match status" value="1"/>
</dbReference>
<name>A0A543B3L2_9ACTN</name>
<dbReference type="InterPro" id="IPR058776">
    <property type="entry name" value="KhtT-like_N"/>
</dbReference>
<dbReference type="PROSITE" id="PS51202">
    <property type="entry name" value="RCK_C"/>
    <property type="match status" value="1"/>
</dbReference>
<dbReference type="OrthoDB" id="5242677at2"/>
<proteinExistence type="predicted"/>
<dbReference type="Pfam" id="PF25991">
    <property type="entry name" value="KhtT_N"/>
    <property type="match status" value="1"/>
</dbReference>
<dbReference type="RefSeq" id="WP_142044649.1">
    <property type="nucleotide sequence ID" value="NZ_JBHTGS010000002.1"/>
</dbReference>
<dbReference type="GO" id="GO:0008324">
    <property type="term" value="F:monoatomic cation transmembrane transporter activity"/>
    <property type="evidence" value="ECO:0007669"/>
    <property type="project" value="InterPro"/>
</dbReference>
<evidence type="ECO:0000313" key="3">
    <source>
        <dbReference type="Proteomes" id="UP000317043"/>
    </source>
</evidence>
<dbReference type="PIRSF" id="PIRSF005028">
    <property type="entry name" value="KhtT"/>
    <property type="match status" value="1"/>
</dbReference>
<dbReference type="GO" id="GO:0006813">
    <property type="term" value="P:potassium ion transport"/>
    <property type="evidence" value="ECO:0007669"/>
    <property type="project" value="InterPro"/>
</dbReference>
<evidence type="ECO:0000259" key="1">
    <source>
        <dbReference type="PROSITE" id="PS51202"/>
    </source>
</evidence>
<dbReference type="InterPro" id="IPR036721">
    <property type="entry name" value="RCK_C_sf"/>
</dbReference>
<dbReference type="Proteomes" id="UP000317043">
    <property type="component" value="Unassembled WGS sequence"/>
</dbReference>
<dbReference type="InterPro" id="IPR050144">
    <property type="entry name" value="AAE_transporter"/>
</dbReference>
<dbReference type="SUPFAM" id="SSF116726">
    <property type="entry name" value="TrkA C-terminal domain-like"/>
    <property type="match status" value="1"/>
</dbReference>
<dbReference type="Pfam" id="PF02080">
    <property type="entry name" value="TrkA_C"/>
    <property type="match status" value="1"/>
</dbReference>
<accession>A0A543B3L2</accession>
<dbReference type="PANTHER" id="PTHR30445:SF8">
    <property type="entry name" value="K(+)_H(+) ANTIPORTER SUBUNIT KHTT"/>
    <property type="match status" value="1"/>
</dbReference>
<dbReference type="InterPro" id="IPR006037">
    <property type="entry name" value="RCK_C"/>
</dbReference>
<keyword evidence="3" id="KW-1185">Reference proteome</keyword>
<comment type="caution">
    <text evidence="2">The sequence shown here is derived from an EMBL/GenBank/DDBJ whole genome shotgun (WGS) entry which is preliminary data.</text>
</comment>
<organism evidence="2 3">
    <name type="scientific">Stackebrandtia endophytica</name>
    <dbReference type="NCBI Taxonomy" id="1496996"/>
    <lineage>
        <taxon>Bacteria</taxon>
        <taxon>Bacillati</taxon>
        <taxon>Actinomycetota</taxon>
        <taxon>Actinomycetes</taxon>
        <taxon>Glycomycetales</taxon>
        <taxon>Glycomycetaceae</taxon>
        <taxon>Stackebrandtia</taxon>
    </lineage>
</organism>
<dbReference type="InParanoid" id="A0A543B3L2"/>
<dbReference type="Gene3D" id="3.30.70.1450">
    <property type="entry name" value="Regulator of K+ conductance, C-terminal domain"/>
    <property type="match status" value="1"/>
</dbReference>
<protein>
    <submittedName>
        <fullName evidence="2">Potassium/proton antiporter regulatory subunit (CPA2 family)</fullName>
    </submittedName>
</protein>
<gene>
    <name evidence="2" type="ORF">FB566_4985</name>
</gene>
<dbReference type="InterPro" id="IPR026278">
    <property type="entry name" value="KhtT"/>
</dbReference>
<evidence type="ECO:0000313" key="2">
    <source>
        <dbReference type="EMBL" id="TQL79383.1"/>
    </source>
</evidence>
<dbReference type="AlphaFoldDB" id="A0A543B3L2"/>
<dbReference type="EMBL" id="VFOW01000001">
    <property type="protein sequence ID" value="TQL79383.1"/>
    <property type="molecule type" value="Genomic_DNA"/>
</dbReference>
<reference evidence="2 3" key="1">
    <citation type="submission" date="2019-06" db="EMBL/GenBank/DDBJ databases">
        <title>Sequencing the genomes of 1000 actinobacteria strains.</title>
        <authorList>
            <person name="Klenk H.-P."/>
        </authorList>
    </citation>
    <scope>NUCLEOTIDE SEQUENCE [LARGE SCALE GENOMIC DNA]</scope>
    <source>
        <strain evidence="2 3">DSM 45928</strain>
    </source>
</reference>
<sequence length="160" mass="17264">MDVVRTALPGIGLRYEFETERGRRVGVVTHRSGRRELVIYDPDDPDSASEDVVLSSDEANVLSDLLGTSRIVERLAELERQTVGLVSKQVRIGHGSAYDGRTLGDTQARSRTGASIVAVVRQGEVIASPRPDFRFEAEDAVVVIGTQDGTDAVEALLSDG</sequence>